<evidence type="ECO:0000313" key="2">
    <source>
        <dbReference type="EMBL" id="JAH33140.1"/>
    </source>
</evidence>
<feature type="region of interest" description="Disordered" evidence="1">
    <location>
        <begin position="1"/>
        <end position="25"/>
    </location>
</feature>
<organism evidence="2">
    <name type="scientific">Anguilla anguilla</name>
    <name type="common">European freshwater eel</name>
    <name type="synonym">Muraena anguilla</name>
    <dbReference type="NCBI Taxonomy" id="7936"/>
    <lineage>
        <taxon>Eukaryota</taxon>
        <taxon>Metazoa</taxon>
        <taxon>Chordata</taxon>
        <taxon>Craniata</taxon>
        <taxon>Vertebrata</taxon>
        <taxon>Euteleostomi</taxon>
        <taxon>Actinopterygii</taxon>
        <taxon>Neopterygii</taxon>
        <taxon>Teleostei</taxon>
        <taxon>Anguilliformes</taxon>
        <taxon>Anguillidae</taxon>
        <taxon>Anguilla</taxon>
    </lineage>
</organism>
<dbReference type="EMBL" id="GBXM01075437">
    <property type="protein sequence ID" value="JAH33140.1"/>
    <property type="molecule type" value="Transcribed_RNA"/>
</dbReference>
<protein>
    <submittedName>
        <fullName evidence="2">Uncharacterized protein</fullName>
    </submittedName>
</protein>
<accession>A0A0E9RXM0</accession>
<proteinExistence type="predicted"/>
<evidence type="ECO:0000256" key="1">
    <source>
        <dbReference type="SAM" id="MobiDB-lite"/>
    </source>
</evidence>
<feature type="compositionally biased region" description="Polar residues" evidence="1">
    <location>
        <begin position="1"/>
        <end position="12"/>
    </location>
</feature>
<sequence length="53" mass="6032">MNRIVSASSDNSLDQHHQPADLAERPFPDLPCVLIYFLSSQFILDTKTNQLFP</sequence>
<reference evidence="2" key="1">
    <citation type="submission" date="2014-11" db="EMBL/GenBank/DDBJ databases">
        <authorList>
            <person name="Amaro Gonzalez C."/>
        </authorList>
    </citation>
    <scope>NUCLEOTIDE SEQUENCE</scope>
</reference>
<name>A0A0E9RXM0_ANGAN</name>
<feature type="compositionally biased region" description="Basic and acidic residues" evidence="1">
    <location>
        <begin position="13"/>
        <end position="25"/>
    </location>
</feature>
<dbReference type="AlphaFoldDB" id="A0A0E9RXM0"/>
<reference evidence="2" key="2">
    <citation type="journal article" date="2015" name="Fish Shellfish Immunol.">
        <title>Early steps in the European eel (Anguilla anguilla)-Vibrio vulnificus interaction in the gills: Role of the RtxA13 toxin.</title>
        <authorList>
            <person name="Callol A."/>
            <person name="Pajuelo D."/>
            <person name="Ebbesson L."/>
            <person name="Teles M."/>
            <person name="MacKenzie S."/>
            <person name="Amaro C."/>
        </authorList>
    </citation>
    <scope>NUCLEOTIDE SEQUENCE</scope>
</reference>